<feature type="transmembrane region" description="Helical" evidence="1">
    <location>
        <begin position="235"/>
        <end position="253"/>
    </location>
</feature>
<keyword evidence="1" id="KW-0472">Membrane</keyword>
<dbReference type="Proteomes" id="UP001164733">
    <property type="component" value="Chromosome"/>
</dbReference>
<accession>A0AA47EKB4</accession>
<reference evidence="2" key="1">
    <citation type="submission" date="2021-11" db="EMBL/GenBank/DDBJ databases">
        <title>Clostridia strains as spoilage organisms.</title>
        <authorList>
            <person name="Wambui J."/>
            <person name="Stevens M.J.A."/>
            <person name="Stephan R."/>
        </authorList>
    </citation>
    <scope>NUCLEOTIDE SEQUENCE</scope>
    <source>
        <strain evidence="2">CF009</strain>
    </source>
</reference>
<sequence length="420" mass="49178">MKREYLELKTCRTGKAEFIKEKEYIVLDTTTEYTYEYDFNILPCYRVINEKGGVEIVVPDQIFYPTHRLMQSIKDVVYIGVLDIDDLVEGEVYSVFKMDEEKEEPIYTIFNDSNKLMTYYASLFVTEDKYLKMTKEELFDFKKVKKEELLQFEDKRKKEAQKLLDQQLEVENVKKRDIQNSLDEKERLRNVKNSNNLEIEKFKELIKILRPNKVENTTNTLMFEINKIKNKFNKLSVFFISGCSITVVSSIFGKGLLSLVINILYLITGMSAYLYLKNNSFESLIKTIPTSKKLDKESLNLMVSFSDDILLKLKKIELNLLILETGATISSGTVSLIRESVSFCLESYKTKDTNLLKDIYAFLDKTLEYIYSLIDGDNSAEEYIEKQIYENVSSIIKRNTDTFELMISDNKEIKEIMKKF</sequence>
<dbReference type="AlphaFoldDB" id="A0AA47EKB4"/>
<gene>
    <name evidence="2" type="ORF">LL038_04315</name>
</gene>
<proteinExistence type="predicted"/>
<protein>
    <submittedName>
        <fullName evidence="2">Uncharacterized protein</fullName>
    </submittedName>
</protein>
<evidence type="ECO:0000313" key="3">
    <source>
        <dbReference type="Proteomes" id="UP001164733"/>
    </source>
</evidence>
<organism evidence="2 3">
    <name type="scientific">Clostridium estertheticum</name>
    <dbReference type="NCBI Taxonomy" id="238834"/>
    <lineage>
        <taxon>Bacteria</taxon>
        <taxon>Bacillati</taxon>
        <taxon>Bacillota</taxon>
        <taxon>Clostridia</taxon>
        <taxon>Eubacteriales</taxon>
        <taxon>Clostridiaceae</taxon>
        <taxon>Clostridium</taxon>
    </lineage>
</organism>
<keyword evidence="1" id="KW-1133">Transmembrane helix</keyword>
<dbReference type="EMBL" id="CP086239">
    <property type="protein sequence ID" value="WAG61481.1"/>
    <property type="molecule type" value="Genomic_DNA"/>
</dbReference>
<feature type="transmembrane region" description="Helical" evidence="1">
    <location>
        <begin position="259"/>
        <end position="276"/>
    </location>
</feature>
<dbReference type="RefSeq" id="WP_216119890.1">
    <property type="nucleotide sequence ID" value="NZ_CP086239.1"/>
</dbReference>
<evidence type="ECO:0000256" key="1">
    <source>
        <dbReference type="SAM" id="Phobius"/>
    </source>
</evidence>
<name>A0AA47EKB4_9CLOT</name>
<evidence type="ECO:0000313" key="2">
    <source>
        <dbReference type="EMBL" id="WAG61481.1"/>
    </source>
</evidence>
<keyword evidence="1" id="KW-0812">Transmembrane</keyword>